<gene>
    <name evidence="2" type="ORF">BECKLFY1418A_GA0070994_100852</name>
</gene>
<accession>A0A450UBS0</accession>
<name>A0A450UBS0_9GAMM</name>
<evidence type="ECO:0000313" key="2">
    <source>
        <dbReference type="EMBL" id="VFJ89704.1"/>
    </source>
</evidence>
<sequence>MDSLLALFFLLAGCAALLDSYLPDERVAAARGTVLAWWEGFRRQRPERLAQQSSREFSRLFDALYGEKHFSWRTVRRSLVFSVFGFLVTALVCEWIAPGYLADLIDGYGVVGAFILFIANLLADYVSLFETRLVLRRCAASRTAWLPVWLALDVLASWLLYVFVGVGFFALLGGLWQGEGLERFYRLFTLDTHLNALSVLTHIGEVTAFFYSTFFTSFLFYLFVLGSLLIRLLGPLRFALMPLMRWLSTARHPVKGFVGLASGVAFLIEGARWMMA</sequence>
<keyword evidence="1" id="KW-0812">Transmembrane</keyword>
<protein>
    <submittedName>
        <fullName evidence="2">Uncharacterized protein</fullName>
    </submittedName>
</protein>
<dbReference type="AlphaFoldDB" id="A0A450UBS0"/>
<dbReference type="EMBL" id="CAADFH010000008">
    <property type="protein sequence ID" value="VFJ89704.1"/>
    <property type="molecule type" value="Genomic_DNA"/>
</dbReference>
<keyword evidence="1" id="KW-0472">Membrane</keyword>
<keyword evidence="1" id="KW-1133">Transmembrane helix</keyword>
<reference evidence="2" key="1">
    <citation type="submission" date="2019-02" db="EMBL/GenBank/DDBJ databases">
        <authorList>
            <person name="Gruber-Vodicka R. H."/>
            <person name="Seah K. B. B."/>
        </authorList>
    </citation>
    <scope>NUCLEOTIDE SEQUENCE</scope>
    <source>
        <strain evidence="2">BECK_M6</strain>
    </source>
</reference>
<feature type="transmembrane region" description="Helical" evidence="1">
    <location>
        <begin position="108"/>
        <end position="128"/>
    </location>
</feature>
<feature type="transmembrane region" description="Helical" evidence="1">
    <location>
        <begin position="148"/>
        <end position="172"/>
    </location>
</feature>
<organism evidence="2">
    <name type="scientific">Candidatus Kentrum sp. LFY</name>
    <dbReference type="NCBI Taxonomy" id="2126342"/>
    <lineage>
        <taxon>Bacteria</taxon>
        <taxon>Pseudomonadati</taxon>
        <taxon>Pseudomonadota</taxon>
        <taxon>Gammaproteobacteria</taxon>
        <taxon>Candidatus Kentrum</taxon>
    </lineage>
</organism>
<proteinExistence type="predicted"/>
<feature type="transmembrane region" description="Helical" evidence="1">
    <location>
        <begin position="79"/>
        <end position="101"/>
    </location>
</feature>
<feature type="transmembrane region" description="Helical" evidence="1">
    <location>
        <begin position="209"/>
        <end position="233"/>
    </location>
</feature>
<feature type="transmembrane region" description="Helical" evidence="1">
    <location>
        <begin position="254"/>
        <end position="275"/>
    </location>
</feature>
<evidence type="ECO:0000256" key="1">
    <source>
        <dbReference type="SAM" id="Phobius"/>
    </source>
</evidence>